<sequence length="136" mass="14479">MTITSKSRHTESSKPDWLEWATGIVSALLVLGIVGWIAGQAMLHQETPPEFRSTIHSTQAVAGGFRVEFELFNDGSTTAAAVEVRGELMGGAAASEAAQVTFDYVPGKSSARGALLFAEDPVGRDIRIRAVGYTEP</sequence>
<evidence type="ECO:0000256" key="1">
    <source>
        <dbReference type="SAM" id="Phobius"/>
    </source>
</evidence>
<dbReference type="OrthoDB" id="1445569at2"/>
<dbReference type="AlphaFoldDB" id="A0A922P1I1"/>
<keyword evidence="3" id="KW-1185">Reference proteome</keyword>
<keyword evidence="1" id="KW-0472">Membrane</keyword>
<evidence type="ECO:0000313" key="2">
    <source>
        <dbReference type="EMBL" id="KEQ10657.1"/>
    </source>
</evidence>
<organism evidence="2 3">
    <name type="scientific">Pseudorhizobium pelagicum</name>
    <dbReference type="NCBI Taxonomy" id="1509405"/>
    <lineage>
        <taxon>Bacteria</taxon>
        <taxon>Pseudomonadati</taxon>
        <taxon>Pseudomonadota</taxon>
        <taxon>Alphaproteobacteria</taxon>
        <taxon>Hyphomicrobiales</taxon>
        <taxon>Rhizobiaceae</taxon>
        <taxon>Rhizobium/Agrobacterium group</taxon>
        <taxon>Pseudorhizobium</taxon>
    </lineage>
</organism>
<protein>
    <recommendedName>
        <fullName evidence="4">TIGR02588 family protein</fullName>
    </recommendedName>
</protein>
<keyword evidence="1" id="KW-1133">Transmembrane helix</keyword>
<dbReference type="RefSeq" id="WP_037162476.1">
    <property type="nucleotide sequence ID" value="NZ_CAJXID010000018.1"/>
</dbReference>
<keyword evidence="1" id="KW-0812">Transmembrane</keyword>
<evidence type="ECO:0008006" key="4">
    <source>
        <dbReference type="Google" id="ProtNLM"/>
    </source>
</evidence>
<evidence type="ECO:0000313" key="3">
    <source>
        <dbReference type="Proteomes" id="UP000052167"/>
    </source>
</evidence>
<dbReference type="NCBIfam" id="TIGR02588">
    <property type="entry name" value="TIGR02588 family protein"/>
    <property type="match status" value="1"/>
</dbReference>
<reference evidence="2 3" key="1">
    <citation type="submission" date="2014-06" db="EMBL/GenBank/DDBJ databases">
        <title>Rhizobium pelagicum/R2-400B4.</title>
        <authorList>
            <person name="Kimes N.E."/>
            <person name="Lopez-Perez M."/>
        </authorList>
    </citation>
    <scope>NUCLEOTIDE SEQUENCE [LARGE SCALE GENOMIC DNA]</scope>
    <source>
        <strain evidence="2 3">R2-400B4</strain>
    </source>
</reference>
<dbReference type="Proteomes" id="UP000052167">
    <property type="component" value="Unassembled WGS sequence"/>
</dbReference>
<accession>A0A922P1I1</accession>
<dbReference type="EMBL" id="JOKJ01000002">
    <property type="protein sequence ID" value="KEQ10657.1"/>
    <property type="molecule type" value="Genomic_DNA"/>
</dbReference>
<name>A0A922P1I1_9HYPH</name>
<dbReference type="InterPro" id="IPR013417">
    <property type="entry name" value="CHP02588"/>
</dbReference>
<gene>
    <name evidence="2" type="ORF">GV68_10395</name>
</gene>
<proteinExistence type="predicted"/>
<feature type="transmembrane region" description="Helical" evidence="1">
    <location>
        <begin position="20"/>
        <end position="43"/>
    </location>
</feature>
<comment type="caution">
    <text evidence="2">The sequence shown here is derived from an EMBL/GenBank/DDBJ whole genome shotgun (WGS) entry which is preliminary data.</text>
</comment>